<evidence type="ECO:0000256" key="4">
    <source>
        <dbReference type="ARBA" id="ARBA00022777"/>
    </source>
</evidence>
<keyword evidence="2" id="KW-0808">Transferase</keyword>
<feature type="domain" description="Protein kinase" evidence="7">
    <location>
        <begin position="35"/>
        <end position="341"/>
    </location>
</feature>
<proteinExistence type="predicted"/>
<dbReference type="InterPro" id="IPR011009">
    <property type="entry name" value="Kinase-like_dom_sf"/>
</dbReference>
<dbReference type="PANTHER" id="PTHR24058">
    <property type="entry name" value="DUAL SPECIFICITY PROTEIN KINASE"/>
    <property type="match status" value="1"/>
</dbReference>
<keyword evidence="1" id="KW-0723">Serine/threonine-protein kinase</keyword>
<evidence type="ECO:0000313" key="9">
    <source>
        <dbReference type="Proteomes" id="UP001187415"/>
    </source>
</evidence>
<dbReference type="InterPro" id="IPR000719">
    <property type="entry name" value="Prot_kinase_dom"/>
</dbReference>
<reference evidence="8" key="1">
    <citation type="submission" date="2023-07" db="EMBL/GenBank/DDBJ databases">
        <title>Chromosome-level Genome Assembly of Striped Snakehead (Channa striata).</title>
        <authorList>
            <person name="Liu H."/>
        </authorList>
    </citation>
    <scope>NUCLEOTIDE SEQUENCE</scope>
    <source>
        <strain evidence="8">Gz</strain>
        <tissue evidence="8">Muscle</tissue>
    </source>
</reference>
<dbReference type="SUPFAM" id="SSF56112">
    <property type="entry name" value="Protein kinase-like (PK-like)"/>
    <property type="match status" value="1"/>
</dbReference>
<dbReference type="PANTHER" id="PTHR24058:SF53">
    <property type="entry name" value="HOMEODOMAIN-INTERACTING PROTEIN KINASE 2"/>
    <property type="match status" value="1"/>
</dbReference>
<dbReference type="GO" id="GO:0046332">
    <property type="term" value="F:SMAD binding"/>
    <property type="evidence" value="ECO:0007669"/>
    <property type="project" value="TreeGrafter"/>
</dbReference>
<keyword evidence="4" id="KW-0418">Kinase</keyword>
<dbReference type="InterPro" id="IPR017441">
    <property type="entry name" value="Protein_kinase_ATP_BS"/>
</dbReference>
<comment type="caution">
    <text evidence="8">The sequence shown here is derived from an EMBL/GenBank/DDBJ whole genome shotgun (WGS) entry which is preliminary data.</text>
</comment>
<dbReference type="Pfam" id="PF00069">
    <property type="entry name" value="Pkinase"/>
    <property type="match status" value="1"/>
</dbReference>
<name>A0AA88NAC2_CHASR</name>
<dbReference type="GO" id="GO:0045944">
    <property type="term" value="P:positive regulation of transcription by RNA polymerase II"/>
    <property type="evidence" value="ECO:0007669"/>
    <property type="project" value="TreeGrafter"/>
</dbReference>
<evidence type="ECO:0000313" key="8">
    <source>
        <dbReference type="EMBL" id="KAK2851762.1"/>
    </source>
</evidence>
<dbReference type="EMBL" id="JAUPFM010000005">
    <property type="protein sequence ID" value="KAK2851762.1"/>
    <property type="molecule type" value="Genomic_DNA"/>
</dbReference>
<keyword evidence="5 6" id="KW-0067">ATP-binding</keyword>
<dbReference type="Gene3D" id="3.30.200.20">
    <property type="entry name" value="Phosphorylase Kinase, domain 1"/>
    <property type="match status" value="1"/>
</dbReference>
<dbReference type="GO" id="GO:0003714">
    <property type="term" value="F:transcription corepressor activity"/>
    <property type="evidence" value="ECO:0007669"/>
    <property type="project" value="TreeGrafter"/>
</dbReference>
<dbReference type="PROSITE" id="PS00109">
    <property type="entry name" value="PROTEIN_KINASE_TYR"/>
    <property type="match status" value="1"/>
</dbReference>
<feature type="binding site" evidence="6">
    <location>
        <position position="64"/>
    </location>
    <ligand>
        <name>ATP</name>
        <dbReference type="ChEBI" id="CHEBI:30616"/>
    </ligand>
</feature>
<dbReference type="InterPro" id="IPR050494">
    <property type="entry name" value="Ser_Thr_dual-spec_kinase"/>
</dbReference>
<dbReference type="InterPro" id="IPR008266">
    <property type="entry name" value="Tyr_kinase_AS"/>
</dbReference>
<evidence type="ECO:0000256" key="1">
    <source>
        <dbReference type="ARBA" id="ARBA00022527"/>
    </source>
</evidence>
<dbReference type="GO" id="GO:0005524">
    <property type="term" value="F:ATP binding"/>
    <property type="evidence" value="ECO:0007669"/>
    <property type="project" value="UniProtKB-UniRule"/>
</dbReference>
<keyword evidence="9" id="KW-1185">Reference proteome</keyword>
<accession>A0AA88NAC2</accession>
<dbReference type="AlphaFoldDB" id="A0AA88NAC2"/>
<evidence type="ECO:0000259" key="7">
    <source>
        <dbReference type="PROSITE" id="PS50011"/>
    </source>
</evidence>
<gene>
    <name evidence="8" type="ORF">Q5P01_008038</name>
</gene>
<dbReference type="Proteomes" id="UP001187415">
    <property type="component" value="Unassembled WGS sequence"/>
</dbReference>
<dbReference type="GO" id="GO:0005737">
    <property type="term" value="C:cytoplasm"/>
    <property type="evidence" value="ECO:0007669"/>
    <property type="project" value="TreeGrafter"/>
</dbReference>
<dbReference type="PROSITE" id="PS00107">
    <property type="entry name" value="PROTEIN_KINASE_ATP"/>
    <property type="match status" value="1"/>
</dbReference>
<dbReference type="GO" id="GO:0004674">
    <property type="term" value="F:protein serine/threonine kinase activity"/>
    <property type="evidence" value="ECO:0007669"/>
    <property type="project" value="UniProtKB-KW"/>
</dbReference>
<dbReference type="GO" id="GO:0007224">
    <property type="term" value="P:smoothened signaling pathway"/>
    <property type="evidence" value="ECO:0007669"/>
    <property type="project" value="TreeGrafter"/>
</dbReference>
<evidence type="ECO:0000256" key="2">
    <source>
        <dbReference type="ARBA" id="ARBA00022679"/>
    </source>
</evidence>
<organism evidence="8 9">
    <name type="scientific">Channa striata</name>
    <name type="common">Snakehead murrel</name>
    <name type="synonym">Ophicephalus striatus</name>
    <dbReference type="NCBI Taxonomy" id="64152"/>
    <lineage>
        <taxon>Eukaryota</taxon>
        <taxon>Metazoa</taxon>
        <taxon>Chordata</taxon>
        <taxon>Craniata</taxon>
        <taxon>Vertebrata</taxon>
        <taxon>Euteleostomi</taxon>
        <taxon>Actinopterygii</taxon>
        <taxon>Neopterygii</taxon>
        <taxon>Teleostei</taxon>
        <taxon>Neoteleostei</taxon>
        <taxon>Acanthomorphata</taxon>
        <taxon>Anabantaria</taxon>
        <taxon>Anabantiformes</taxon>
        <taxon>Channoidei</taxon>
        <taxon>Channidae</taxon>
        <taxon>Channa</taxon>
    </lineage>
</organism>
<protein>
    <recommendedName>
        <fullName evidence="7">Protein kinase domain-containing protein</fullName>
    </recommendedName>
</protein>
<dbReference type="PROSITE" id="PS50011">
    <property type="entry name" value="PROTEIN_KINASE_DOM"/>
    <property type="match status" value="1"/>
</dbReference>
<dbReference type="Gene3D" id="1.10.510.10">
    <property type="entry name" value="Transferase(Phosphotransferase) domain 1"/>
    <property type="match status" value="1"/>
</dbReference>
<evidence type="ECO:0000256" key="6">
    <source>
        <dbReference type="PROSITE-ProRule" id="PRU10141"/>
    </source>
</evidence>
<dbReference type="GO" id="GO:0042771">
    <property type="term" value="P:intrinsic apoptotic signaling pathway in response to DNA damage by p53 class mediator"/>
    <property type="evidence" value="ECO:0007669"/>
    <property type="project" value="TreeGrafter"/>
</dbReference>
<dbReference type="GO" id="GO:0016605">
    <property type="term" value="C:PML body"/>
    <property type="evidence" value="ECO:0007669"/>
    <property type="project" value="TreeGrafter"/>
</dbReference>
<evidence type="ECO:0000256" key="5">
    <source>
        <dbReference type="ARBA" id="ARBA00022840"/>
    </source>
</evidence>
<dbReference type="GO" id="GO:0004713">
    <property type="term" value="F:protein tyrosine kinase activity"/>
    <property type="evidence" value="ECO:0007669"/>
    <property type="project" value="TreeGrafter"/>
</dbReference>
<dbReference type="GO" id="GO:0003713">
    <property type="term" value="F:transcription coactivator activity"/>
    <property type="evidence" value="ECO:0007669"/>
    <property type="project" value="TreeGrafter"/>
</dbReference>
<sequence length="401" mass="46043">MEDYSDADFLDSDYTSTASFSIKKDEILDGESSKYQIEKFLGKGAFGKVAQCIKLDTNEKVAVKIVEDKNDGILEMLMSQEIRKLDPDKNNLVRLIERFQHRGHICLALEMLDISIRDYMLDRKFKPLPISEIQTITRQVLVALNSLKSIGVVHTDISINNIMLVNHQLQPFKVKLIDFGLARPVWLLKELRGEIMQPVLYRAPEVILGLELNEAIDMWSFGCALTVMYLGNRKFPKTELEVISIIVKTQGQPSDHLLDSGIFSKVFFQKINDSSGSSWKLIRHAVREAANEDRFNINHPELKHIFECEDTQAFLWLLKQMLNVDPEKRINPSEALKSHFITKQNICRKINPIEKLPLLYFLKMLWQLEELSAKFKSTVKSREVGPQIDDSCSGDKKTLLC</sequence>
<keyword evidence="3 6" id="KW-0547">Nucleotide-binding</keyword>
<evidence type="ECO:0000256" key="3">
    <source>
        <dbReference type="ARBA" id="ARBA00022741"/>
    </source>
</evidence>